<sequence length="102" mass="10962">MRAEECLWENALSVHSSANVIRLLTYSVISQVSLKEKGGLMVPNGGCSRKGVVVEDGELKISGMAYKGTVKRGLDVSMGSIFRTQEMMGVGEPMAPQSRTAL</sequence>
<name>A0ABD2BJE1_VESMC</name>
<dbReference type="AlphaFoldDB" id="A0ABD2BJE1"/>
<dbReference type="Proteomes" id="UP001607303">
    <property type="component" value="Unassembled WGS sequence"/>
</dbReference>
<keyword evidence="2" id="KW-1185">Reference proteome</keyword>
<evidence type="ECO:0000313" key="2">
    <source>
        <dbReference type="Proteomes" id="UP001607303"/>
    </source>
</evidence>
<organism evidence="1 2">
    <name type="scientific">Vespula maculifrons</name>
    <name type="common">Eastern yellow jacket</name>
    <name type="synonym">Wasp</name>
    <dbReference type="NCBI Taxonomy" id="7453"/>
    <lineage>
        <taxon>Eukaryota</taxon>
        <taxon>Metazoa</taxon>
        <taxon>Ecdysozoa</taxon>
        <taxon>Arthropoda</taxon>
        <taxon>Hexapoda</taxon>
        <taxon>Insecta</taxon>
        <taxon>Pterygota</taxon>
        <taxon>Neoptera</taxon>
        <taxon>Endopterygota</taxon>
        <taxon>Hymenoptera</taxon>
        <taxon>Apocrita</taxon>
        <taxon>Aculeata</taxon>
        <taxon>Vespoidea</taxon>
        <taxon>Vespidae</taxon>
        <taxon>Vespinae</taxon>
        <taxon>Vespula</taxon>
    </lineage>
</organism>
<reference evidence="1 2" key="1">
    <citation type="journal article" date="2024" name="Ann. Entomol. Soc. Am.">
        <title>Genomic analyses of the southern and eastern yellowjacket wasps (Hymenoptera: Vespidae) reveal evolutionary signatures of social life.</title>
        <authorList>
            <person name="Catto M.A."/>
            <person name="Caine P.B."/>
            <person name="Orr S.E."/>
            <person name="Hunt B.G."/>
            <person name="Goodisman M.A.D."/>
        </authorList>
    </citation>
    <scope>NUCLEOTIDE SEQUENCE [LARGE SCALE GENOMIC DNA]</scope>
    <source>
        <strain evidence="1">232</strain>
        <tissue evidence="1">Head and thorax</tissue>
    </source>
</reference>
<accession>A0ABD2BJE1</accession>
<proteinExistence type="predicted"/>
<comment type="caution">
    <text evidence="1">The sequence shown here is derived from an EMBL/GenBank/DDBJ whole genome shotgun (WGS) entry which is preliminary data.</text>
</comment>
<gene>
    <name evidence="1" type="ORF">V1477_015137</name>
</gene>
<protein>
    <submittedName>
        <fullName evidence="1">Uncharacterized protein</fullName>
    </submittedName>
</protein>
<dbReference type="EMBL" id="JAYRBN010000075">
    <property type="protein sequence ID" value="KAL2732896.1"/>
    <property type="molecule type" value="Genomic_DNA"/>
</dbReference>
<evidence type="ECO:0000313" key="1">
    <source>
        <dbReference type="EMBL" id="KAL2732896.1"/>
    </source>
</evidence>